<dbReference type="GO" id="GO:0009294">
    <property type="term" value="P:DNA-mediated transformation"/>
    <property type="evidence" value="ECO:0007669"/>
    <property type="project" value="InterPro"/>
</dbReference>
<dbReference type="PANTHER" id="PTHR43022:SF1">
    <property type="entry name" value="PROTEIN SMF"/>
    <property type="match status" value="1"/>
</dbReference>
<gene>
    <name evidence="3" type="primary">dprA</name>
    <name evidence="3" type="ORF">F7O44_19900</name>
</gene>
<comment type="caution">
    <text evidence="3">The sequence shown here is derived from an EMBL/GenBank/DDBJ whole genome shotgun (WGS) entry which is preliminary data.</text>
</comment>
<evidence type="ECO:0000313" key="3">
    <source>
        <dbReference type="EMBL" id="NDL59337.1"/>
    </source>
</evidence>
<dbReference type="Gene3D" id="3.40.50.450">
    <property type="match status" value="1"/>
</dbReference>
<dbReference type="AlphaFoldDB" id="A0A7K3M8N0"/>
<dbReference type="InterPro" id="IPR003488">
    <property type="entry name" value="DprA"/>
</dbReference>
<sequence length="366" mass="37720">MSAVAEPGSLKVAQRVANGGAEATWNAIIQGDARFDRDGVLGRRAEGVDGAGVLSRAAELEIRFVCPGDADWPTVLDTMPATLDAGAEAVPPPFGLWVRGRGSPAGIGPQAVAVVGARAATSYGVRVAADLAADLATLGWTVVSGAAYGIDAAAHRGAMAMAGPTHAVLACGLDIAYPRAHAELLERIAGCGVVISELPPGMKPMRSRFIARNRIIAGLTSGTVVVEAALRSGALSTAHWAVKLGREVMVVPGPVTSQQSAGCHEWARNKGATLVTDAAEVVDAAGRLGVDAVSAPVGENRPLDRFRPEERDVYERMPAYAPVTVSELAECSGYSVPFVEASLRKLAGGGLVAEHDDGWARVPLAV</sequence>
<evidence type="ECO:0000256" key="1">
    <source>
        <dbReference type="ARBA" id="ARBA00006525"/>
    </source>
</evidence>
<dbReference type="Pfam" id="PF02481">
    <property type="entry name" value="DNA_processg_A"/>
    <property type="match status" value="1"/>
</dbReference>
<proteinExistence type="inferred from homology"/>
<name>A0A7K3M8N0_9ACTN</name>
<dbReference type="NCBIfam" id="TIGR00732">
    <property type="entry name" value="dprA"/>
    <property type="match status" value="1"/>
</dbReference>
<comment type="similarity">
    <text evidence="1">Belongs to the DprA/Smf family.</text>
</comment>
<accession>A0A7K3M8N0</accession>
<evidence type="ECO:0000259" key="2">
    <source>
        <dbReference type="Pfam" id="PF02481"/>
    </source>
</evidence>
<dbReference type="SUPFAM" id="SSF102405">
    <property type="entry name" value="MCP/YpsA-like"/>
    <property type="match status" value="1"/>
</dbReference>
<reference evidence="3 4" key="1">
    <citation type="submission" date="2019-11" db="EMBL/GenBank/DDBJ databases">
        <authorList>
            <person name="Li X.-J."/>
            <person name="Feng X.-M."/>
        </authorList>
    </citation>
    <scope>NUCLEOTIDE SEQUENCE [LARGE SCALE GENOMIC DNA]</scope>
    <source>
        <strain evidence="3 4">XMNu-373</strain>
    </source>
</reference>
<evidence type="ECO:0000313" key="4">
    <source>
        <dbReference type="Proteomes" id="UP000460435"/>
    </source>
</evidence>
<organism evidence="3 4">
    <name type="scientific">Phytoactinopolyspora mesophila</name>
    <dbReference type="NCBI Taxonomy" id="2650750"/>
    <lineage>
        <taxon>Bacteria</taxon>
        <taxon>Bacillati</taxon>
        <taxon>Actinomycetota</taxon>
        <taxon>Actinomycetes</taxon>
        <taxon>Jiangellales</taxon>
        <taxon>Jiangellaceae</taxon>
        <taxon>Phytoactinopolyspora</taxon>
    </lineage>
</organism>
<dbReference type="InterPro" id="IPR057666">
    <property type="entry name" value="DrpA_SLOG"/>
</dbReference>
<dbReference type="PANTHER" id="PTHR43022">
    <property type="entry name" value="PROTEIN SMF"/>
    <property type="match status" value="1"/>
</dbReference>
<protein>
    <submittedName>
        <fullName evidence="3">DNA-protecting protein DprA</fullName>
    </submittedName>
</protein>
<feature type="domain" description="Smf/DprA SLOG" evidence="2">
    <location>
        <begin position="64"/>
        <end position="284"/>
    </location>
</feature>
<keyword evidence="4" id="KW-1185">Reference proteome</keyword>
<dbReference type="Proteomes" id="UP000460435">
    <property type="component" value="Unassembled WGS sequence"/>
</dbReference>
<dbReference type="EMBL" id="WLZY01000007">
    <property type="protein sequence ID" value="NDL59337.1"/>
    <property type="molecule type" value="Genomic_DNA"/>
</dbReference>